<accession>A0A1K2HM71</accession>
<keyword evidence="3" id="KW-0378">Hydrolase</keyword>
<comment type="similarity">
    <text evidence="1">Belongs to the glycosyl hydrolase 13 family.</text>
</comment>
<sequence length="144" mass="15844">MMNKRSLLKSVLLGALMVSGLAANAADCKEYTPPADEVVIHYNRPDGNYADWGIHLWRSPNVGLTNWFVPLMPKGCDAFGVYFTQPLAKFGSSGKVNYIIHKGDVKEQGAKDMSFDSAKGKEVWINSGDPKIYFSKDEAVAAKK</sequence>
<feature type="domain" description="Pullulanase carbohydrate-binding module 41" evidence="6">
    <location>
        <begin position="38"/>
        <end position="133"/>
    </location>
</feature>
<keyword evidence="8" id="KW-1185">Reference proteome</keyword>
<gene>
    <name evidence="7" type="ORF">SAMN02745887_02687</name>
</gene>
<evidence type="ECO:0000313" key="7">
    <source>
        <dbReference type="EMBL" id="SFZ77908.1"/>
    </source>
</evidence>
<dbReference type="Proteomes" id="UP000186513">
    <property type="component" value="Unassembled WGS sequence"/>
</dbReference>
<dbReference type="GO" id="GO:0016798">
    <property type="term" value="F:hydrolase activity, acting on glycosyl bonds"/>
    <property type="evidence" value="ECO:0007669"/>
    <property type="project" value="UniProtKB-KW"/>
</dbReference>
<dbReference type="InterPro" id="IPR005323">
    <property type="entry name" value="CBM41_pullulanase"/>
</dbReference>
<keyword evidence="2 5" id="KW-0732">Signal</keyword>
<evidence type="ECO:0000256" key="4">
    <source>
        <dbReference type="ARBA" id="ARBA00023295"/>
    </source>
</evidence>
<proteinExistence type="inferred from homology"/>
<feature type="signal peptide" evidence="5">
    <location>
        <begin position="1"/>
        <end position="25"/>
    </location>
</feature>
<evidence type="ECO:0000256" key="5">
    <source>
        <dbReference type="SAM" id="SignalP"/>
    </source>
</evidence>
<dbReference type="InterPro" id="IPR013784">
    <property type="entry name" value="Carb-bd-like_fold"/>
</dbReference>
<dbReference type="GO" id="GO:0005975">
    <property type="term" value="P:carbohydrate metabolic process"/>
    <property type="evidence" value="ECO:0007669"/>
    <property type="project" value="InterPro"/>
</dbReference>
<dbReference type="EMBL" id="FPKR01000010">
    <property type="protein sequence ID" value="SFZ77908.1"/>
    <property type="molecule type" value="Genomic_DNA"/>
</dbReference>
<dbReference type="RefSeq" id="WP_072429183.1">
    <property type="nucleotide sequence ID" value="NZ_FPKR01000010.1"/>
</dbReference>
<keyword evidence="4" id="KW-0326">Glycosidase</keyword>
<dbReference type="CDD" id="cd10315">
    <property type="entry name" value="CBM41_pullulanase"/>
    <property type="match status" value="1"/>
</dbReference>
<protein>
    <submittedName>
        <fullName evidence="7">Pullanase-associated domain-containing protein</fullName>
    </submittedName>
</protein>
<evidence type="ECO:0000256" key="3">
    <source>
        <dbReference type="ARBA" id="ARBA00022801"/>
    </source>
</evidence>
<dbReference type="STRING" id="1121279.SAMN02745887_02687"/>
<dbReference type="AlphaFoldDB" id="A0A1K2HM71"/>
<dbReference type="GO" id="GO:0030246">
    <property type="term" value="F:carbohydrate binding"/>
    <property type="evidence" value="ECO:0007669"/>
    <property type="project" value="InterPro"/>
</dbReference>
<organism evidence="7 8">
    <name type="scientific">Chitinimonas taiwanensis DSM 18899</name>
    <dbReference type="NCBI Taxonomy" id="1121279"/>
    <lineage>
        <taxon>Bacteria</taxon>
        <taxon>Pseudomonadati</taxon>
        <taxon>Pseudomonadota</taxon>
        <taxon>Betaproteobacteria</taxon>
        <taxon>Neisseriales</taxon>
        <taxon>Chitinibacteraceae</taxon>
        <taxon>Chitinimonas</taxon>
    </lineage>
</organism>
<feature type="chain" id="PRO_5013267337" evidence="5">
    <location>
        <begin position="26"/>
        <end position="144"/>
    </location>
</feature>
<dbReference type="Pfam" id="PF03714">
    <property type="entry name" value="PUD"/>
    <property type="match status" value="1"/>
</dbReference>
<evidence type="ECO:0000256" key="2">
    <source>
        <dbReference type="ARBA" id="ARBA00022729"/>
    </source>
</evidence>
<reference evidence="7 8" key="1">
    <citation type="submission" date="2016-11" db="EMBL/GenBank/DDBJ databases">
        <authorList>
            <person name="Jaros S."/>
            <person name="Januszkiewicz K."/>
            <person name="Wedrychowicz H."/>
        </authorList>
    </citation>
    <scope>NUCLEOTIDE SEQUENCE [LARGE SCALE GENOMIC DNA]</scope>
    <source>
        <strain evidence="7 8">DSM 18899</strain>
    </source>
</reference>
<dbReference type="SUPFAM" id="SSF49452">
    <property type="entry name" value="Starch-binding domain-like"/>
    <property type="match status" value="1"/>
</dbReference>
<evidence type="ECO:0000259" key="6">
    <source>
        <dbReference type="Pfam" id="PF03714"/>
    </source>
</evidence>
<evidence type="ECO:0000256" key="1">
    <source>
        <dbReference type="ARBA" id="ARBA00008061"/>
    </source>
</evidence>
<evidence type="ECO:0000313" key="8">
    <source>
        <dbReference type="Proteomes" id="UP000186513"/>
    </source>
</evidence>
<dbReference type="Gene3D" id="2.60.40.1110">
    <property type="match status" value="1"/>
</dbReference>
<dbReference type="OrthoDB" id="8906203at2"/>
<name>A0A1K2HM71_9NEIS</name>